<evidence type="ECO:0000313" key="2">
    <source>
        <dbReference type="Proteomes" id="UP000004386"/>
    </source>
</evidence>
<protein>
    <submittedName>
        <fullName evidence="1">Uncharacterized protein</fullName>
    </submittedName>
</protein>
<accession>C4WPZ4</accession>
<comment type="caution">
    <text evidence="1">The sequence shown here is derived from an EMBL/GenBank/DDBJ whole genome shotgun (WGS) entry which is preliminary data.</text>
</comment>
<gene>
    <name evidence="1" type="ORF">OINT_2001564</name>
</gene>
<reference evidence="1 2" key="1">
    <citation type="submission" date="2009-05" db="EMBL/GenBank/DDBJ databases">
        <authorList>
            <person name="Setubal J.C."/>
            <person name="Boyle S."/>
            <person name="Crasta O.R."/>
            <person name="Gillespie J.J."/>
            <person name="Kenyon R.W."/>
            <person name="Lu J."/>
            <person name="Mane S."/>
            <person name="Nagrani S."/>
            <person name="Shallom J.M."/>
            <person name="Shallom S."/>
            <person name="Shukla M."/>
            <person name="Snyder E.E."/>
            <person name="Sobral B.W."/>
            <person name="Wattam A.R."/>
            <person name="Will R."/>
            <person name="Williams K."/>
            <person name="Yoo H."/>
            <person name="Munk C."/>
            <person name="Tapia R."/>
            <person name="Green L."/>
            <person name="Rogers Y."/>
            <person name="Detter J.C."/>
            <person name="Bruce D."/>
            <person name="Brettin T.S."/>
            <person name="Tsolis R."/>
        </authorList>
    </citation>
    <scope>NUCLEOTIDE SEQUENCE [LARGE SCALE GENOMIC DNA]</scope>
    <source>
        <strain evidence="1 2">LMG 3301</strain>
    </source>
</reference>
<dbReference type="Proteomes" id="UP000004386">
    <property type="component" value="Unassembled WGS sequence"/>
</dbReference>
<sequence>MSAPFYTTIQNGGLADTSRIIGRCIFSSSSDAEPRNDAGQQISLGRTKKDIAMNKIVFAAATAIIALSSSASFAENPYVGQPEALAFQDKAARAPGNSPVSVKLDFRAPASIGKDAAVYHDGSAHRFGDASPSSYE</sequence>
<organism evidence="1 2">
    <name type="scientific">Brucella intermedia LMG 3301</name>
    <dbReference type="NCBI Taxonomy" id="641118"/>
    <lineage>
        <taxon>Bacteria</taxon>
        <taxon>Pseudomonadati</taxon>
        <taxon>Pseudomonadota</taxon>
        <taxon>Alphaproteobacteria</taxon>
        <taxon>Hyphomicrobiales</taxon>
        <taxon>Brucellaceae</taxon>
        <taxon>Brucella/Ochrobactrum group</taxon>
        <taxon>Brucella</taxon>
    </lineage>
</organism>
<proteinExistence type="predicted"/>
<dbReference type="EMBL" id="ACQA01000002">
    <property type="protein sequence ID" value="EEQ94337.1"/>
    <property type="molecule type" value="Genomic_DNA"/>
</dbReference>
<evidence type="ECO:0000313" key="1">
    <source>
        <dbReference type="EMBL" id="EEQ94337.1"/>
    </source>
</evidence>
<name>C4WPZ4_9HYPH</name>
<dbReference type="HOGENOM" id="CLU_1873306_0_0_5"/>
<dbReference type="AlphaFoldDB" id="C4WPZ4"/>